<dbReference type="Pfam" id="PF23639">
    <property type="entry name" value="DUF7146"/>
    <property type="match status" value="1"/>
</dbReference>
<keyword evidence="3" id="KW-0862">Zinc</keyword>
<evidence type="ECO:0000259" key="5">
    <source>
        <dbReference type="SMART" id="SM00400"/>
    </source>
</evidence>
<dbReference type="Pfam" id="PF01807">
    <property type="entry name" value="Zn_ribbon_DnaG"/>
    <property type="match status" value="1"/>
</dbReference>
<keyword evidence="1" id="KW-0479">Metal-binding</keyword>
<feature type="compositionally biased region" description="Basic and acidic residues" evidence="4">
    <location>
        <begin position="101"/>
        <end position="125"/>
    </location>
</feature>
<dbReference type="InterPro" id="IPR050219">
    <property type="entry name" value="DnaG_primase"/>
</dbReference>
<organism evidence="6 7">
    <name type="scientific">Ancylobacter polymorphus</name>
    <dbReference type="NCBI Taxonomy" id="223390"/>
    <lineage>
        <taxon>Bacteria</taxon>
        <taxon>Pseudomonadati</taxon>
        <taxon>Pseudomonadota</taxon>
        <taxon>Alphaproteobacteria</taxon>
        <taxon>Hyphomicrobiales</taxon>
        <taxon>Xanthobacteraceae</taxon>
        <taxon>Ancylobacter</taxon>
    </lineage>
</organism>
<feature type="domain" description="Zinc finger CHC2-type" evidence="5">
    <location>
        <begin position="35"/>
        <end position="92"/>
    </location>
</feature>
<evidence type="ECO:0000313" key="6">
    <source>
        <dbReference type="EMBL" id="MDQ0301399.1"/>
    </source>
</evidence>
<dbReference type="SMART" id="SM00400">
    <property type="entry name" value="ZnF_CHCC"/>
    <property type="match status" value="1"/>
</dbReference>
<comment type="caution">
    <text evidence="6">The sequence shown here is derived from an EMBL/GenBank/DDBJ whole genome shotgun (WGS) entry which is preliminary data.</text>
</comment>
<sequence>MISEAQKQDLRDRNPVTSVAGQWVRLRRGGAKGAMVGPCPLHSTDPQAKDSTSFECWEDGWVCATCADGGDVFKLVMLHEEVGFMEAVRILGGAEEVDPEVAARRQREAEEKRAKDEAAERQRREKEMTRCERLFDRAKPIAGTLAQAYLESRGLAVDPSWTFDLRFMRGLPYYGFATTEAEDREPLGDFPVMLAAIRDHQGRLIGVHRTFLEAGTGLKLKPPGDRGRNKAKKISGEQMGGLIRLSAMGPRLAMGEGIETSRSWRVLRPAGGREWAVAAAVSLGNLSGRAAVTRDHPSARMPSGRPMRVPAEPDFDSPGIVLPAGVETVAILGDGDSEPVMTKARLLMGGRRFERQGAKVLYDMAPVGADFNDVLAVRGKAS</sequence>
<evidence type="ECO:0000256" key="4">
    <source>
        <dbReference type="SAM" id="MobiDB-lite"/>
    </source>
</evidence>
<dbReference type="InterPro" id="IPR036977">
    <property type="entry name" value="DNA_primase_Znf_CHC2"/>
</dbReference>
<keyword evidence="7" id="KW-1185">Reference proteome</keyword>
<feature type="region of interest" description="Disordered" evidence="4">
    <location>
        <begin position="99"/>
        <end position="125"/>
    </location>
</feature>
<dbReference type="InterPro" id="IPR002694">
    <property type="entry name" value="Znf_CHC2"/>
</dbReference>
<evidence type="ECO:0000256" key="3">
    <source>
        <dbReference type="ARBA" id="ARBA00022833"/>
    </source>
</evidence>
<dbReference type="PANTHER" id="PTHR30313">
    <property type="entry name" value="DNA PRIMASE"/>
    <property type="match status" value="1"/>
</dbReference>
<evidence type="ECO:0000256" key="1">
    <source>
        <dbReference type="ARBA" id="ARBA00022723"/>
    </source>
</evidence>
<dbReference type="Gene3D" id="3.90.580.10">
    <property type="entry name" value="Zinc finger, CHC2-type domain"/>
    <property type="match status" value="1"/>
</dbReference>
<dbReference type="SUPFAM" id="SSF57783">
    <property type="entry name" value="Zinc beta-ribbon"/>
    <property type="match status" value="1"/>
</dbReference>
<dbReference type="PANTHER" id="PTHR30313:SF2">
    <property type="entry name" value="DNA PRIMASE"/>
    <property type="match status" value="1"/>
</dbReference>
<gene>
    <name evidence="6" type="ORF">J2S75_000410</name>
</gene>
<reference evidence="6 7" key="1">
    <citation type="submission" date="2023-07" db="EMBL/GenBank/DDBJ databases">
        <title>Genomic Encyclopedia of Type Strains, Phase IV (KMG-IV): sequencing the most valuable type-strain genomes for metagenomic binning, comparative biology and taxonomic classification.</title>
        <authorList>
            <person name="Goeker M."/>
        </authorList>
    </citation>
    <scope>NUCLEOTIDE SEQUENCE [LARGE SCALE GENOMIC DNA]</scope>
    <source>
        <strain evidence="6 7">DSM 2457</strain>
    </source>
</reference>
<dbReference type="RefSeq" id="WP_307017723.1">
    <property type="nucleotide sequence ID" value="NZ_JAUSUI010000001.1"/>
</dbReference>
<keyword evidence="2" id="KW-0863">Zinc-finger</keyword>
<name>A0ABU0B729_9HYPH</name>
<protein>
    <recommendedName>
        <fullName evidence="5">Zinc finger CHC2-type domain-containing protein</fullName>
    </recommendedName>
</protein>
<accession>A0ABU0B729</accession>
<dbReference type="Proteomes" id="UP001224682">
    <property type="component" value="Unassembled WGS sequence"/>
</dbReference>
<evidence type="ECO:0000256" key="2">
    <source>
        <dbReference type="ARBA" id="ARBA00022771"/>
    </source>
</evidence>
<proteinExistence type="predicted"/>
<dbReference type="EMBL" id="JAUSUI010000001">
    <property type="protein sequence ID" value="MDQ0301399.1"/>
    <property type="molecule type" value="Genomic_DNA"/>
</dbReference>
<evidence type="ECO:0000313" key="7">
    <source>
        <dbReference type="Proteomes" id="UP001224682"/>
    </source>
</evidence>
<dbReference type="InterPro" id="IPR055570">
    <property type="entry name" value="DUF7146"/>
</dbReference>